<evidence type="ECO:0008006" key="3">
    <source>
        <dbReference type="Google" id="ProtNLM"/>
    </source>
</evidence>
<comment type="caution">
    <text evidence="1">The sequence shown here is derived from an EMBL/GenBank/DDBJ whole genome shotgun (WGS) entry which is preliminary data.</text>
</comment>
<dbReference type="InterPro" id="IPR029063">
    <property type="entry name" value="SAM-dependent_MTases_sf"/>
</dbReference>
<proteinExistence type="predicted"/>
<evidence type="ECO:0000313" key="2">
    <source>
        <dbReference type="Proteomes" id="UP001139494"/>
    </source>
</evidence>
<reference evidence="1" key="1">
    <citation type="journal article" date="2023" name="Front. Microbiol.">
        <title>Genomic-based phylogenetic and metabolic analyses of the genus Natronomonas, and description of Natronomonas aquatica sp. nov.</title>
        <authorList>
            <person name="Garcia-Roldan A."/>
            <person name="Duran-Viseras A."/>
            <person name="de la Haba R.R."/>
            <person name="Corral P."/>
            <person name="Sanchez-Porro C."/>
            <person name="Ventosa A."/>
        </authorList>
    </citation>
    <scope>NUCLEOTIDE SEQUENCE</scope>
    <source>
        <strain evidence="1">F2-12</strain>
    </source>
</reference>
<organism evidence="1 2">
    <name type="scientific">Natronomonas aquatica</name>
    <dbReference type="NCBI Taxonomy" id="2841590"/>
    <lineage>
        <taxon>Archaea</taxon>
        <taxon>Methanobacteriati</taxon>
        <taxon>Methanobacteriota</taxon>
        <taxon>Stenosarchaea group</taxon>
        <taxon>Halobacteria</taxon>
        <taxon>Halobacteriales</taxon>
        <taxon>Natronomonadaceae</taxon>
        <taxon>Natronomonas</taxon>
    </lineage>
</organism>
<dbReference type="AlphaFoldDB" id="A0A9R1CT38"/>
<accession>A0A9R1CT38</accession>
<dbReference type="Gene3D" id="3.40.50.150">
    <property type="entry name" value="Vaccinia Virus protein VP39"/>
    <property type="match status" value="1"/>
</dbReference>
<name>A0A9R1CT38_9EURY</name>
<gene>
    <name evidence="1" type="ORF">KM295_14675</name>
</gene>
<keyword evidence="2" id="KW-1185">Reference proteome</keyword>
<dbReference type="EMBL" id="JAHLKM010000033">
    <property type="protein sequence ID" value="MCQ4334699.1"/>
    <property type="molecule type" value="Genomic_DNA"/>
</dbReference>
<evidence type="ECO:0000313" key="1">
    <source>
        <dbReference type="EMBL" id="MCQ4334699.1"/>
    </source>
</evidence>
<dbReference type="Proteomes" id="UP001139494">
    <property type="component" value="Unassembled WGS sequence"/>
</dbReference>
<protein>
    <recommendedName>
        <fullName evidence="3">Methyltransferase domain-containing protein</fullName>
    </recommendedName>
</protein>
<dbReference type="SUPFAM" id="SSF53335">
    <property type="entry name" value="S-adenosyl-L-methionine-dependent methyltransferases"/>
    <property type="match status" value="1"/>
</dbReference>
<sequence length="279" mass="30463">MDRRLVGTLRDRLRDRAAAGAGPLEVLEVGAGIGTMLARLLEWDVLPDGEIRYAAVDVDPDTVASVAPYVREWAEERAVSVSGRDPIVIETVDRRIELETVAAEAVSYADRTAGEWDLLVGAALLDILDLGGLDRLLGALSPGGYCYFPITFDGATRFRPTHPADREIERLYHAHMDAKPGGSSRAGGDVLGRLRAAADVRILGVAGSDWVVRPIEGAYPADEAYFLRYIVDTIEVAVGEMTDDTETLEAWLTERREQADAAELCYLTHQLDVLGRVDE</sequence>